<reference evidence="2 3" key="1">
    <citation type="journal article" date="2014" name="Agronomy (Basel)">
        <title>A Draft Genome Sequence for Ensete ventricosum, the Drought-Tolerant Tree Against Hunger.</title>
        <authorList>
            <person name="Harrison J."/>
            <person name="Moore K.A."/>
            <person name="Paszkiewicz K."/>
            <person name="Jones T."/>
            <person name="Grant M."/>
            <person name="Ambacheew D."/>
            <person name="Muzemil S."/>
            <person name="Studholme D.J."/>
        </authorList>
    </citation>
    <scope>NUCLEOTIDE SEQUENCE [LARGE SCALE GENOMIC DNA]</scope>
</reference>
<accession>A0A426YIA7</accession>
<organism evidence="2 3">
    <name type="scientific">Ensete ventricosum</name>
    <name type="common">Abyssinian banana</name>
    <name type="synonym">Musa ensete</name>
    <dbReference type="NCBI Taxonomy" id="4639"/>
    <lineage>
        <taxon>Eukaryota</taxon>
        <taxon>Viridiplantae</taxon>
        <taxon>Streptophyta</taxon>
        <taxon>Embryophyta</taxon>
        <taxon>Tracheophyta</taxon>
        <taxon>Spermatophyta</taxon>
        <taxon>Magnoliopsida</taxon>
        <taxon>Liliopsida</taxon>
        <taxon>Zingiberales</taxon>
        <taxon>Musaceae</taxon>
        <taxon>Ensete</taxon>
    </lineage>
</organism>
<dbReference type="AlphaFoldDB" id="A0A426YIA7"/>
<dbReference type="EMBL" id="AMZH03012189">
    <property type="protein sequence ID" value="RRT51499.1"/>
    <property type="molecule type" value="Genomic_DNA"/>
</dbReference>
<evidence type="ECO:0000313" key="2">
    <source>
        <dbReference type="EMBL" id="RRT51499.1"/>
    </source>
</evidence>
<feature type="non-terminal residue" evidence="2">
    <location>
        <position position="1"/>
    </location>
</feature>
<feature type="region of interest" description="Disordered" evidence="1">
    <location>
        <begin position="60"/>
        <end position="83"/>
    </location>
</feature>
<dbReference type="Proteomes" id="UP000287651">
    <property type="component" value="Unassembled WGS sequence"/>
</dbReference>
<gene>
    <name evidence="2" type="ORF">B296_00051086</name>
</gene>
<evidence type="ECO:0000313" key="3">
    <source>
        <dbReference type="Proteomes" id="UP000287651"/>
    </source>
</evidence>
<sequence>WGGTAQELHNTRDGTMGCRRWGPRQGEKKEKVERGRVRVWPTGSAAVSLSHPSICGPLTPLYGRQRDGNARLPPGGCSDDVDH</sequence>
<feature type="region of interest" description="Disordered" evidence="1">
    <location>
        <begin position="1"/>
        <end position="33"/>
    </location>
</feature>
<evidence type="ECO:0000256" key="1">
    <source>
        <dbReference type="SAM" id="MobiDB-lite"/>
    </source>
</evidence>
<proteinExistence type="predicted"/>
<comment type="caution">
    <text evidence="2">The sequence shown here is derived from an EMBL/GenBank/DDBJ whole genome shotgun (WGS) entry which is preliminary data.</text>
</comment>
<protein>
    <submittedName>
        <fullName evidence="2">Uncharacterized protein</fullName>
    </submittedName>
</protein>
<name>A0A426YIA7_ENSVE</name>